<feature type="domain" description="Serine hydroxymethyltransferase-like" evidence="10">
    <location>
        <begin position="35"/>
        <end position="136"/>
    </location>
</feature>
<comment type="subunit">
    <text evidence="8">Homodimer.</text>
</comment>
<keyword evidence="6 8" id="KW-0808">Transferase</keyword>
<dbReference type="InterPro" id="IPR039429">
    <property type="entry name" value="SHMT-like_dom"/>
</dbReference>
<dbReference type="InterPro" id="IPR015421">
    <property type="entry name" value="PyrdxlP-dep_Trfase_major"/>
</dbReference>
<evidence type="ECO:0000313" key="11">
    <source>
        <dbReference type="EMBL" id="MCD1653475.1"/>
    </source>
</evidence>
<evidence type="ECO:0000256" key="1">
    <source>
        <dbReference type="ARBA" id="ARBA00001933"/>
    </source>
</evidence>
<evidence type="ECO:0000256" key="9">
    <source>
        <dbReference type="PIRSR" id="PIRSR000412-50"/>
    </source>
</evidence>
<dbReference type="Proteomes" id="UP001198163">
    <property type="component" value="Unassembled WGS sequence"/>
</dbReference>
<dbReference type="GO" id="GO:0005829">
    <property type="term" value="C:cytosol"/>
    <property type="evidence" value="ECO:0007669"/>
    <property type="project" value="TreeGrafter"/>
</dbReference>
<evidence type="ECO:0000256" key="6">
    <source>
        <dbReference type="ARBA" id="ARBA00022679"/>
    </source>
</evidence>
<keyword evidence="3 8" id="KW-0963">Cytoplasm</keyword>
<dbReference type="PANTHER" id="PTHR11680">
    <property type="entry name" value="SERINE HYDROXYMETHYLTRANSFERASE"/>
    <property type="match status" value="1"/>
</dbReference>
<dbReference type="SUPFAM" id="SSF53383">
    <property type="entry name" value="PLP-dependent transferases"/>
    <property type="match status" value="1"/>
</dbReference>
<comment type="cofactor">
    <cofactor evidence="1 8 9">
        <name>pyridoxal 5'-phosphate</name>
        <dbReference type="ChEBI" id="CHEBI:597326"/>
    </cofactor>
</comment>
<feature type="modified residue" description="N6-(pyridoxal phosphate)lysine" evidence="8 9">
    <location>
        <position position="288"/>
    </location>
</feature>
<dbReference type="HAMAP" id="MF_00051">
    <property type="entry name" value="SHMT"/>
    <property type="match status" value="1"/>
</dbReference>
<proteinExistence type="inferred from homology"/>
<dbReference type="NCBIfam" id="NF010094">
    <property type="entry name" value="PRK13580.1"/>
    <property type="match status" value="1"/>
</dbReference>
<dbReference type="GO" id="GO:0004372">
    <property type="term" value="F:glycine hydroxymethyltransferase activity"/>
    <property type="evidence" value="ECO:0007669"/>
    <property type="project" value="UniProtKB-UniRule"/>
</dbReference>
<accession>A0AAE3EG06</accession>
<dbReference type="AlphaFoldDB" id="A0AAE3EG06"/>
<dbReference type="FunFam" id="3.40.640.10:FF:000060">
    <property type="entry name" value="Serine hydroxymethyltransferase"/>
    <property type="match status" value="1"/>
</dbReference>
<dbReference type="GO" id="GO:0030170">
    <property type="term" value="F:pyridoxal phosphate binding"/>
    <property type="evidence" value="ECO:0007669"/>
    <property type="project" value="UniProtKB-UniRule"/>
</dbReference>
<evidence type="ECO:0000256" key="7">
    <source>
        <dbReference type="ARBA" id="ARBA00022898"/>
    </source>
</evidence>
<evidence type="ECO:0000256" key="4">
    <source>
        <dbReference type="ARBA" id="ARBA00022563"/>
    </source>
</evidence>
<evidence type="ECO:0000313" key="12">
    <source>
        <dbReference type="Proteomes" id="UP001198163"/>
    </source>
</evidence>
<dbReference type="Gene3D" id="3.90.1150.10">
    <property type="entry name" value="Aspartate Aminotransferase, domain 1"/>
    <property type="match status" value="1"/>
</dbReference>
<dbReference type="NCBIfam" id="NF000586">
    <property type="entry name" value="PRK00011.1"/>
    <property type="match status" value="1"/>
</dbReference>
<dbReference type="GO" id="GO:0019264">
    <property type="term" value="P:glycine biosynthetic process from serine"/>
    <property type="evidence" value="ECO:0007669"/>
    <property type="project" value="UniProtKB-UniRule"/>
</dbReference>
<dbReference type="Pfam" id="PF00464">
    <property type="entry name" value="SHMT"/>
    <property type="match status" value="2"/>
</dbReference>
<comment type="function">
    <text evidence="8">Catalyzes the reversible interconversion of serine and glycine with tetrahydrofolate (THF) serving as the one-carbon carrier. This reaction serves as the major source of one-carbon groups required for the biosynthesis of purines, thymidylate, methionine, and other important biomolecules. Also exhibits THF-independent aldolase activity toward beta-hydroxyamino acids, producing glycine and aldehydes, via a retro-aldol mechanism.</text>
</comment>
<keyword evidence="4 8" id="KW-0554">One-carbon metabolism</keyword>
<evidence type="ECO:0000256" key="8">
    <source>
        <dbReference type="HAMAP-Rule" id="MF_00051"/>
    </source>
</evidence>
<evidence type="ECO:0000256" key="2">
    <source>
        <dbReference type="ARBA" id="ARBA00006376"/>
    </source>
</evidence>
<dbReference type="GO" id="GO:0035999">
    <property type="term" value="P:tetrahydrofolate interconversion"/>
    <property type="evidence" value="ECO:0007669"/>
    <property type="project" value="UniProtKB-UniRule"/>
</dbReference>
<protein>
    <recommendedName>
        <fullName evidence="8">Serine hydroxymethyltransferase</fullName>
        <shortName evidence="8">SHMT</shortName>
        <shortName evidence="8">Serine methylase</shortName>
        <ecNumber evidence="8">2.1.2.1</ecNumber>
    </recommendedName>
</protein>
<comment type="pathway">
    <text evidence="8">Amino-acid biosynthesis; glycine biosynthesis; glycine from L-serine: step 1/1.</text>
</comment>
<dbReference type="InterPro" id="IPR019798">
    <property type="entry name" value="Ser_HO-MeTrfase_PLP_BS"/>
</dbReference>
<sequence length="500" mass="53812">MNQSPLNAYLSAVPADKVNPAFVSYIANLQQVASVGPEIAASVVKELEAQRSHLKLIASENYCSLPTQAAMGNLLTDKYAEGYPAHRYYGGCDNIDDIETVACEEAKALFGAEHAYVQPHSGADANMVAYWAILSAKIEAPVLESLGETNLSNLTDAQWADLRIKLGNQRLLGLDYYSGGHLTHGYRQNVSARMFEAHSYTVSKETGLLDYDAIEKQAMELKPLILLAGYSAYPRAINFRRFKEIADKCGAVLMVDMAHFAGLVAGKVFTGDEDPVKWADVVTTTTHKTLRGPRGALVLCKAPFADYVNKGCPLVLGGPLPHMMAAKAIAFKEARTASYQEYAAKVRSNARALAAELVKLGMTLQTGGTDNHLMLINVAGFGLTGRQAEAAMSECGITLNRNSLPFDPNGAWWTSGLRIGTPAVTTLGMGEAEMKEIARIIALVLKNAKPGLTDKGAVSKGKVVVAPSAIAEAQSAVNALLGKFVLYPELDLDFLKKHFQ</sequence>
<name>A0AAE3EG06_9SPIR</name>
<comment type="similarity">
    <text evidence="2 8">Belongs to the SHMT family.</text>
</comment>
<gene>
    <name evidence="8" type="primary">glyA</name>
    <name evidence="11" type="ORF">K7J14_02025</name>
</gene>
<evidence type="ECO:0000256" key="5">
    <source>
        <dbReference type="ARBA" id="ARBA00022605"/>
    </source>
</evidence>
<keyword evidence="7 8" id="KW-0663">Pyridoxal phosphate</keyword>
<dbReference type="InterPro" id="IPR015422">
    <property type="entry name" value="PyrdxlP-dep_Trfase_small"/>
</dbReference>
<comment type="caution">
    <text evidence="8">Lacks conserved residue(s) required for the propagation of feature annotation.</text>
</comment>
<dbReference type="PANTHER" id="PTHR11680:SF35">
    <property type="entry name" value="SERINE HYDROXYMETHYLTRANSFERASE 1"/>
    <property type="match status" value="1"/>
</dbReference>
<dbReference type="InterPro" id="IPR049943">
    <property type="entry name" value="Ser_HO-MeTrfase-like"/>
</dbReference>
<comment type="catalytic activity">
    <reaction evidence="8">
        <text>(6R)-5,10-methylene-5,6,7,8-tetrahydrofolate + glycine + H2O = (6S)-5,6,7,8-tetrahydrofolate + L-serine</text>
        <dbReference type="Rhea" id="RHEA:15481"/>
        <dbReference type="ChEBI" id="CHEBI:15377"/>
        <dbReference type="ChEBI" id="CHEBI:15636"/>
        <dbReference type="ChEBI" id="CHEBI:33384"/>
        <dbReference type="ChEBI" id="CHEBI:57305"/>
        <dbReference type="ChEBI" id="CHEBI:57453"/>
        <dbReference type="EC" id="2.1.2.1"/>
    </reaction>
</comment>
<comment type="subcellular location">
    <subcellularLocation>
        <location evidence="8">Cytoplasm</location>
    </subcellularLocation>
</comment>
<dbReference type="CDD" id="cd00378">
    <property type="entry name" value="SHMT"/>
    <property type="match status" value="1"/>
</dbReference>
<evidence type="ECO:0000259" key="10">
    <source>
        <dbReference type="Pfam" id="PF00464"/>
    </source>
</evidence>
<dbReference type="RefSeq" id="WP_230752497.1">
    <property type="nucleotide sequence ID" value="NZ_JAINWA010000001.1"/>
</dbReference>
<comment type="pathway">
    <text evidence="8">One-carbon metabolism; tetrahydrofolate interconversion.</text>
</comment>
<dbReference type="PIRSF" id="PIRSF000412">
    <property type="entry name" value="SHMT"/>
    <property type="match status" value="1"/>
</dbReference>
<dbReference type="EMBL" id="JAINWA010000001">
    <property type="protein sequence ID" value="MCD1653475.1"/>
    <property type="molecule type" value="Genomic_DNA"/>
</dbReference>
<reference evidence="11" key="1">
    <citation type="submission" date="2021-08" db="EMBL/GenBank/DDBJ databases">
        <title>Comparative analyses of Brucepasteria parasyntrophica and Teretinema zuelzerae.</title>
        <authorList>
            <person name="Song Y."/>
            <person name="Brune A."/>
        </authorList>
    </citation>
    <scope>NUCLEOTIDE SEQUENCE</scope>
    <source>
        <strain evidence="11">DSM 1903</strain>
    </source>
</reference>
<dbReference type="InterPro" id="IPR015424">
    <property type="entry name" value="PyrdxlP-dep_Trfase"/>
</dbReference>
<dbReference type="InterPro" id="IPR001085">
    <property type="entry name" value="Ser_HO-MeTrfase"/>
</dbReference>
<dbReference type="Gene3D" id="3.40.640.10">
    <property type="entry name" value="Type I PLP-dependent aspartate aminotransferase-like (Major domain)"/>
    <property type="match status" value="1"/>
</dbReference>
<comment type="caution">
    <text evidence="11">The sequence shown here is derived from an EMBL/GenBank/DDBJ whole genome shotgun (WGS) entry which is preliminary data.</text>
</comment>
<dbReference type="PROSITE" id="PS00096">
    <property type="entry name" value="SHMT"/>
    <property type="match status" value="1"/>
</dbReference>
<feature type="binding site" evidence="8">
    <location>
        <begin position="180"/>
        <end position="182"/>
    </location>
    <ligand>
        <name>(6S)-5,6,7,8-tetrahydrofolate</name>
        <dbReference type="ChEBI" id="CHEBI:57453"/>
    </ligand>
</feature>
<keyword evidence="12" id="KW-1185">Reference proteome</keyword>
<evidence type="ECO:0000256" key="3">
    <source>
        <dbReference type="ARBA" id="ARBA00022490"/>
    </source>
</evidence>
<feature type="site" description="Plays an important role in substrate specificity" evidence="8">
    <location>
        <position position="287"/>
    </location>
</feature>
<keyword evidence="5 8" id="KW-0028">Amino-acid biosynthesis</keyword>
<dbReference type="EC" id="2.1.2.1" evidence="8"/>
<organism evidence="11 12">
    <name type="scientific">Teretinema zuelzerae</name>
    <dbReference type="NCBI Taxonomy" id="156"/>
    <lineage>
        <taxon>Bacteria</taxon>
        <taxon>Pseudomonadati</taxon>
        <taxon>Spirochaetota</taxon>
        <taxon>Spirochaetia</taxon>
        <taxon>Spirochaetales</taxon>
        <taxon>Treponemataceae</taxon>
        <taxon>Teretinema</taxon>
    </lineage>
</organism>
<feature type="domain" description="Serine hydroxymethyltransferase-like" evidence="10">
    <location>
        <begin position="168"/>
        <end position="441"/>
    </location>
</feature>